<comment type="caution">
    <text evidence="2">The sequence shown here is derived from an EMBL/GenBank/DDBJ whole genome shotgun (WGS) entry which is preliminary data.</text>
</comment>
<feature type="region of interest" description="Disordered" evidence="1">
    <location>
        <begin position="1"/>
        <end position="20"/>
    </location>
</feature>
<protein>
    <submittedName>
        <fullName evidence="2">Uncharacterized protein</fullName>
    </submittedName>
</protein>
<gene>
    <name evidence="2" type="ORF">CBM2589_A70038</name>
</gene>
<feature type="region of interest" description="Disordered" evidence="1">
    <location>
        <begin position="102"/>
        <end position="125"/>
    </location>
</feature>
<proteinExistence type="predicted"/>
<dbReference type="AlphaFoldDB" id="A0A375C6Z9"/>
<dbReference type="Proteomes" id="UP000256297">
    <property type="component" value="Chromosome CBM2589_a"/>
</dbReference>
<organism evidence="2">
    <name type="scientific">Cupriavidus taiwanensis</name>
    <dbReference type="NCBI Taxonomy" id="164546"/>
    <lineage>
        <taxon>Bacteria</taxon>
        <taxon>Pseudomonadati</taxon>
        <taxon>Pseudomonadota</taxon>
        <taxon>Betaproteobacteria</taxon>
        <taxon>Burkholderiales</taxon>
        <taxon>Burkholderiaceae</taxon>
        <taxon>Cupriavidus</taxon>
    </lineage>
</organism>
<evidence type="ECO:0000313" key="2">
    <source>
        <dbReference type="EMBL" id="SOY63865.1"/>
    </source>
</evidence>
<sequence>MAHQRATAQPGIHAEARTSGATMTSIRTAVLAMTVYAALGMHCLAHAQRQDGAAAAADAVSDAVQEGHSPYHPSRAPAASGNINSAECQALLEQFNAISRRAYQPASGRPITTSQGRSLPGLERDRARDDLIDTFRAKCTH</sequence>
<name>A0A375C6Z9_9BURK</name>
<accession>A0A375C6Z9</accession>
<evidence type="ECO:0000256" key="1">
    <source>
        <dbReference type="SAM" id="MobiDB-lite"/>
    </source>
</evidence>
<reference evidence="2" key="1">
    <citation type="submission" date="2018-01" db="EMBL/GenBank/DDBJ databases">
        <authorList>
            <person name="Clerissi C."/>
        </authorList>
    </citation>
    <scope>NUCLEOTIDE SEQUENCE</scope>
    <source>
        <strain evidence="2">Cupriavidus taiwanensis STM 3521</strain>
    </source>
</reference>
<feature type="region of interest" description="Disordered" evidence="1">
    <location>
        <begin position="60"/>
        <end position="82"/>
    </location>
</feature>
<dbReference type="EMBL" id="OFSP01000037">
    <property type="protein sequence ID" value="SOY63865.1"/>
    <property type="molecule type" value="Genomic_DNA"/>
</dbReference>